<evidence type="ECO:0000256" key="13">
    <source>
        <dbReference type="ARBA" id="ARBA00034808"/>
    </source>
</evidence>
<dbReference type="STRING" id="2282107.A0A286UXA6"/>
<dbReference type="InterPro" id="IPR032830">
    <property type="entry name" value="XPB/Ssl2_N"/>
</dbReference>
<feature type="region of interest" description="Disordered" evidence="15">
    <location>
        <begin position="766"/>
        <end position="799"/>
    </location>
</feature>
<keyword evidence="7" id="KW-0067">ATP-binding</keyword>
<dbReference type="CDD" id="cd18029">
    <property type="entry name" value="DEXHc_XPB"/>
    <property type="match status" value="1"/>
</dbReference>
<gene>
    <name evidence="18" type="ORF">PNOK_0116300</name>
</gene>
<keyword evidence="6 18" id="KW-0347">Helicase</keyword>
<organism evidence="18 19">
    <name type="scientific">Pyrrhoderma noxium</name>
    <dbReference type="NCBI Taxonomy" id="2282107"/>
    <lineage>
        <taxon>Eukaryota</taxon>
        <taxon>Fungi</taxon>
        <taxon>Dikarya</taxon>
        <taxon>Basidiomycota</taxon>
        <taxon>Agaricomycotina</taxon>
        <taxon>Agaricomycetes</taxon>
        <taxon>Hymenochaetales</taxon>
        <taxon>Hymenochaetaceae</taxon>
        <taxon>Pyrrhoderma</taxon>
    </lineage>
</organism>
<feature type="region of interest" description="Disordered" evidence="15">
    <location>
        <begin position="1"/>
        <end position="27"/>
    </location>
</feature>
<dbReference type="Pfam" id="PF16203">
    <property type="entry name" value="ERCC3_RAD25_C"/>
    <property type="match status" value="1"/>
</dbReference>
<evidence type="ECO:0000256" key="1">
    <source>
        <dbReference type="ARBA" id="ARBA00004123"/>
    </source>
</evidence>
<dbReference type="Gene3D" id="3.40.50.300">
    <property type="entry name" value="P-loop containing nucleotide triphosphate hydrolases"/>
    <property type="match status" value="2"/>
</dbReference>
<evidence type="ECO:0000313" key="18">
    <source>
        <dbReference type="EMBL" id="PAV24095.1"/>
    </source>
</evidence>
<evidence type="ECO:0000256" key="5">
    <source>
        <dbReference type="ARBA" id="ARBA00022801"/>
    </source>
</evidence>
<dbReference type="GO" id="GO:0016787">
    <property type="term" value="F:hydrolase activity"/>
    <property type="evidence" value="ECO:0007669"/>
    <property type="project" value="UniProtKB-KW"/>
</dbReference>
<evidence type="ECO:0000256" key="7">
    <source>
        <dbReference type="ARBA" id="ARBA00022840"/>
    </source>
</evidence>
<dbReference type="InterPro" id="IPR006935">
    <property type="entry name" value="Helicase/UvrB_N"/>
</dbReference>
<evidence type="ECO:0000256" key="3">
    <source>
        <dbReference type="ARBA" id="ARBA00022741"/>
    </source>
</evidence>
<dbReference type="InterPro" id="IPR032438">
    <property type="entry name" value="ERCC3_RAD25_C"/>
</dbReference>
<dbReference type="OrthoDB" id="10262986at2759"/>
<dbReference type="PRINTS" id="PR00851">
    <property type="entry name" value="XRODRMPGMNTB"/>
</dbReference>
<keyword evidence="9" id="KW-0234">DNA repair</keyword>
<dbReference type="InParanoid" id="A0A286UXA6"/>
<dbReference type="Pfam" id="PF04851">
    <property type="entry name" value="ResIII"/>
    <property type="match status" value="1"/>
</dbReference>
<evidence type="ECO:0000256" key="11">
    <source>
        <dbReference type="ARBA" id="ARBA00023242"/>
    </source>
</evidence>
<dbReference type="GO" id="GO:0043138">
    <property type="term" value="F:3'-5' DNA helicase activity"/>
    <property type="evidence" value="ECO:0007669"/>
    <property type="project" value="UniProtKB-EC"/>
</dbReference>
<dbReference type="PANTHER" id="PTHR11274">
    <property type="entry name" value="RAD25/XP-B DNA REPAIR HELICASE"/>
    <property type="match status" value="1"/>
</dbReference>
<dbReference type="AlphaFoldDB" id="A0A286UXA6"/>
<dbReference type="GO" id="GO:0005524">
    <property type="term" value="F:ATP binding"/>
    <property type="evidence" value="ECO:0007669"/>
    <property type="project" value="UniProtKB-KW"/>
</dbReference>
<dbReference type="InterPro" id="IPR027417">
    <property type="entry name" value="P-loop_NTPase"/>
</dbReference>
<dbReference type="SMART" id="SM00487">
    <property type="entry name" value="DEXDc"/>
    <property type="match status" value="1"/>
</dbReference>
<evidence type="ECO:0000256" key="6">
    <source>
        <dbReference type="ARBA" id="ARBA00022806"/>
    </source>
</evidence>
<dbReference type="GO" id="GO:0005675">
    <property type="term" value="C:transcription factor TFIIH holo complex"/>
    <property type="evidence" value="ECO:0007669"/>
    <property type="project" value="TreeGrafter"/>
</dbReference>
<dbReference type="SMART" id="SM00490">
    <property type="entry name" value="HELICc"/>
    <property type="match status" value="1"/>
</dbReference>
<accession>A0A286UXA6</accession>
<dbReference type="EC" id="5.6.2.4" evidence="13"/>
<keyword evidence="8" id="KW-0238">DNA-binding</keyword>
<comment type="caution">
    <text evidence="18">The sequence shown here is derived from an EMBL/GenBank/DDBJ whole genome shotgun (WGS) entry which is preliminary data.</text>
</comment>
<feature type="region of interest" description="Disordered" evidence="15">
    <location>
        <begin position="63"/>
        <end position="87"/>
    </location>
</feature>
<keyword evidence="5" id="KW-0378">Hydrolase</keyword>
<evidence type="ECO:0000256" key="9">
    <source>
        <dbReference type="ARBA" id="ARBA00023204"/>
    </source>
</evidence>
<keyword evidence="4" id="KW-0227">DNA damage</keyword>
<keyword evidence="10" id="KW-0413">Isomerase</keyword>
<protein>
    <recommendedName>
        <fullName evidence="13">DNA 3'-5' helicase</fullName>
        <ecNumber evidence="13">5.6.2.4</ecNumber>
    </recommendedName>
</protein>
<dbReference type="NCBIfam" id="TIGR00603">
    <property type="entry name" value="rad25"/>
    <property type="match status" value="1"/>
</dbReference>
<dbReference type="Proteomes" id="UP000217199">
    <property type="component" value="Unassembled WGS sequence"/>
</dbReference>
<keyword evidence="11" id="KW-0539">Nucleus</keyword>
<dbReference type="InterPro" id="IPR050615">
    <property type="entry name" value="ATP-dep_DNA_Helicase"/>
</dbReference>
<evidence type="ECO:0000313" key="19">
    <source>
        <dbReference type="Proteomes" id="UP000217199"/>
    </source>
</evidence>
<feature type="region of interest" description="Disordered" evidence="15">
    <location>
        <begin position="281"/>
        <end position="302"/>
    </location>
</feature>
<keyword evidence="19" id="KW-1185">Reference proteome</keyword>
<feature type="compositionally biased region" description="Basic and acidic residues" evidence="15">
    <location>
        <begin position="63"/>
        <end position="73"/>
    </location>
</feature>
<dbReference type="InterPro" id="IPR014001">
    <property type="entry name" value="Helicase_ATP-bd"/>
</dbReference>
<dbReference type="InterPro" id="IPR001161">
    <property type="entry name" value="XPB/Ssl2"/>
</dbReference>
<evidence type="ECO:0000256" key="15">
    <source>
        <dbReference type="SAM" id="MobiDB-lite"/>
    </source>
</evidence>
<dbReference type="PROSITE" id="PS51192">
    <property type="entry name" value="HELICASE_ATP_BIND_1"/>
    <property type="match status" value="1"/>
</dbReference>
<dbReference type="PROSITE" id="PS51194">
    <property type="entry name" value="HELICASE_CTER"/>
    <property type="match status" value="1"/>
</dbReference>
<feature type="domain" description="Helicase C-terminal" evidence="17">
    <location>
        <begin position="580"/>
        <end position="733"/>
    </location>
</feature>
<evidence type="ECO:0000259" key="17">
    <source>
        <dbReference type="PROSITE" id="PS51194"/>
    </source>
</evidence>
<evidence type="ECO:0000259" key="16">
    <source>
        <dbReference type="PROSITE" id="PS51192"/>
    </source>
</evidence>
<evidence type="ECO:0000256" key="12">
    <source>
        <dbReference type="ARBA" id="ARBA00034617"/>
    </source>
</evidence>
<dbReference type="GO" id="GO:0000112">
    <property type="term" value="C:nucleotide-excision repair factor 3 complex"/>
    <property type="evidence" value="ECO:0007669"/>
    <property type="project" value="TreeGrafter"/>
</dbReference>
<dbReference type="Pfam" id="PF13625">
    <property type="entry name" value="Helicase_C_3"/>
    <property type="match status" value="1"/>
</dbReference>
<evidence type="ECO:0000256" key="10">
    <source>
        <dbReference type="ARBA" id="ARBA00023235"/>
    </source>
</evidence>
<dbReference type="InterPro" id="IPR001650">
    <property type="entry name" value="Helicase_C-like"/>
</dbReference>
<reference evidence="18 19" key="1">
    <citation type="journal article" date="2017" name="Mol. Ecol.">
        <title>Comparative and population genomic landscape of Phellinus noxius: A hypervariable fungus causing root rot in trees.</title>
        <authorList>
            <person name="Chung C.L."/>
            <person name="Lee T.J."/>
            <person name="Akiba M."/>
            <person name="Lee H.H."/>
            <person name="Kuo T.H."/>
            <person name="Liu D."/>
            <person name="Ke H.M."/>
            <person name="Yokoi T."/>
            <person name="Roa M.B."/>
            <person name="Lu M.J."/>
            <person name="Chang Y.Y."/>
            <person name="Ann P.J."/>
            <person name="Tsai J.N."/>
            <person name="Chen C.Y."/>
            <person name="Tzean S.S."/>
            <person name="Ota Y."/>
            <person name="Hattori T."/>
            <person name="Sahashi N."/>
            <person name="Liou R.F."/>
            <person name="Kikuchi T."/>
            <person name="Tsai I.J."/>
        </authorList>
    </citation>
    <scope>NUCLEOTIDE SEQUENCE [LARGE SCALE GENOMIC DNA]</scope>
    <source>
        <strain evidence="18 19">FFPRI411160</strain>
    </source>
</reference>
<comment type="catalytic activity">
    <reaction evidence="12">
        <text>Couples ATP hydrolysis with the unwinding of duplex DNA by translocating in the 3'-5' direction.</text>
        <dbReference type="EC" id="5.6.2.4"/>
    </reaction>
</comment>
<sequence length="868" mass="96927">MTTEKHNLSLDEPGPSKRLRLSNGDDEEYVDVEENEAEIESPPDNTLVPKGATINFSALKRKLAEERERRSQEGPHVTDSTNGVNTTTLTSTRFSAHRLQQDKFISHIFADQDFSWLNLKPDHASRPIWISPEDGHIILEGFSPIAEQAQDFLVAISEPVSRPAFIHEYKLTAYSLYAAVSVGLQTEDIIEVLNRLSKVPVPDTIVGFIRERTMSYGKVKLVLKHNKYFIESSHPDTLQFLLKDPVIRDARVFQQQQPKDAITTALMTSKAPTRAGLLIPGTKEVGVGDNTTNGPGLSNISDKKQTDTDLFTSVVGVDNDEIDEDDDNVHAFEIDDSKIDEVKKRCNELEYPMLEEYDFRNDTINANLDIDLKPSTVIRPYQETSLSKMFGNGRARSGIIVLPCGAGKTLVGITAACTIKKSCLVLATSSVSVLQWKQQFMQWSNITEKQIAVFTADQKEKFAGDSGIVVSTYSMVANTHNRSHESKKMMEFLQGREWGFILLDEVHVVPAAMFRRVVTTIKAHSKLGLTATLVREDDKITDLNYMIGPKLYEANWMDLAAKGHIANVQCAEVWCPMTPEFYREYLREQNRGDKIIVFSDNVFALEHYARKLNKLFIHGGTSQIERVRVLQHFQHHPKVNTIFLSKVGDTSIDLPEATCLIQISSHFGSRRQEAQRLGRILRAKRRNDEGFNAFFYSLVSKDTQEMFYSTKRQQFLIDQGYAFKVITSLDGLQSLPDLAYATQHEQIELLSTVLLANESDTELGGDVRGAEGDLPGTVTAKDFGGPGSRSNKRSNMPMVKRTTGSLGALSGGAHMSYVEQNKSANKRLAKESASAAGAARHKLFAKRDKQIAQAKKEARTSALASGKQ</sequence>
<feature type="compositionally biased region" description="Low complexity" evidence="15">
    <location>
        <begin position="77"/>
        <end position="87"/>
    </location>
</feature>
<dbReference type="CDD" id="cd18789">
    <property type="entry name" value="SF2_C_XPB"/>
    <property type="match status" value="1"/>
</dbReference>
<evidence type="ECO:0000256" key="2">
    <source>
        <dbReference type="ARBA" id="ARBA00006637"/>
    </source>
</evidence>
<name>A0A286UXA6_9AGAM</name>
<comment type="similarity">
    <text evidence="2">Belongs to the helicase family. RAD25/XPB subfamily.</text>
</comment>
<keyword evidence="3" id="KW-0547">Nucleotide-binding</keyword>
<dbReference type="GO" id="GO:0003677">
    <property type="term" value="F:DNA binding"/>
    <property type="evidence" value="ECO:0007669"/>
    <property type="project" value="UniProtKB-KW"/>
</dbReference>
<evidence type="ECO:0000256" key="14">
    <source>
        <dbReference type="ARBA" id="ARBA00048988"/>
    </source>
</evidence>
<comment type="subcellular location">
    <subcellularLocation>
        <location evidence="1">Nucleus</location>
    </subcellularLocation>
</comment>
<dbReference type="SUPFAM" id="SSF52540">
    <property type="entry name" value="P-loop containing nucleoside triphosphate hydrolases"/>
    <property type="match status" value="2"/>
</dbReference>
<comment type="catalytic activity">
    <reaction evidence="14">
        <text>ATP + H2O = ADP + phosphate + H(+)</text>
        <dbReference type="Rhea" id="RHEA:13065"/>
        <dbReference type="ChEBI" id="CHEBI:15377"/>
        <dbReference type="ChEBI" id="CHEBI:15378"/>
        <dbReference type="ChEBI" id="CHEBI:30616"/>
        <dbReference type="ChEBI" id="CHEBI:43474"/>
        <dbReference type="ChEBI" id="CHEBI:456216"/>
        <dbReference type="EC" id="5.6.2.4"/>
    </reaction>
</comment>
<evidence type="ECO:0000256" key="4">
    <source>
        <dbReference type="ARBA" id="ARBA00022763"/>
    </source>
</evidence>
<feature type="domain" description="Helicase ATP-binding" evidence="16">
    <location>
        <begin position="389"/>
        <end position="551"/>
    </location>
</feature>
<proteinExistence type="inferred from homology"/>
<dbReference type="GO" id="GO:0006367">
    <property type="term" value="P:transcription initiation at RNA polymerase II promoter"/>
    <property type="evidence" value="ECO:0007669"/>
    <property type="project" value="InterPro"/>
</dbReference>
<dbReference type="GO" id="GO:0097550">
    <property type="term" value="C:transcription preinitiation complex"/>
    <property type="evidence" value="ECO:0007669"/>
    <property type="project" value="TreeGrafter"/>
</dbReference>
<dbReference type="PANTHER" id="PTHR11274:SF0">
    <property type="entry name" value="GENERAL TRANSCRIPTION AND DNA REPAIR FACTOR IIH HELICASE SUBUNIT XPB"/>
    <property type="match status" value="1"/>
</dbReference>
<dbReference type="GO" id="GO:0006289">
    <property type="term" value="P:nucleotide-excision repair"/>
    <property type="evidence" value="ECO:0007669"/>
    <property type="project" value="InterPro"/>
</dbReference>
<evidence type="ECO:0000256" key="8">
    <source>
        <dbReference type="ARBA" id="ARBA00023125"/>
    </source>
</evidence>
<dbReference type="EMBL" id="NBII01000001">
    <property type="protein sequence ID" value="PAV24095.1"/>
    <property type="molecule type" value="Genomic_DNA"/>
</dbReference>
<feature type="compositionally biased region" description="Polar residues" evidence="15">
    <location>
        <begin position="289"/>
        <end position="300"/>
    </location>
</feature>
<dbReference type="FunCoup" id="A0A286UXA6">
    <property type="interactions" value="582"/>
</dbReference>
<dbReference type="FunFam" id="3.40.50.300:FF:000077">
    <property type="entry name" value="Probable DNA repair helicase RAD25"/>
    <property type="match status" value="1"/>
</dbReference>